<dbReference type="Proteomes" id="UP000184609">
    <property type="component" value="Unassembled WGS sequence"/>
</dbReference>
<dbReference type="Pfam" id="PF03600">
    <property type="entry name" value="CitMHS"/>
    <property type="match status" value="1"/>
</dbReference>
<feature type="transmembrane region" description="Helical" evidence="7">
    <location>
        <begin position="57"/>
        <end position="75"/>
    </location>
</feature>
<dbReference type="InterPro" id="IPR036721">
    <property type="entry name" value="RCK_C_sf"/>
</dbReference>
<keyword evidence="3 7" id="KW-0812">Transmembrane</keyword>
<organism evidence="9 10">
    <name type="scientific">Algoriphagus zhangzhouensis</name>
    <dbReference type="NCBI Taxonomy" id="1073327"/>
    <lineage>
        <taxon>Bacteria</taxon>
        <taxon>Pseudomonadati</taxon>
        <taxon>Bacteroidota</taxon>
        <taxon>Cytophagia</taxon>
        <taxon>Cytophagales</taxon>
        <taxon>Cyclobacteriaceae</taxon>
        <taxon>Algoriphagus</taxon>
    </lineage>
</organism>
<feature type="transmembrane region" description="Helical" evidence="7">
    <location>
        <begin position="523"/>
        <end position="544"/>
    </location>
</feature>
<evidence type="ECO:0000256" key="1">
    <source>
        <dbReference type="ARBA" id="ARBA00004141"/>
    </source>
</evidence>
<dbReference type="PROSITE" id="PS51202">
    <property type="entry name" value="RCK_C"/>
    <property type="match status" value="2"/>
</dbReference>
<feature type="transmembrane region" description="Helical" evidence="7">
    <location>
        <begin position="28"/>
        <end position="45"/>
    </location>
</feature>
<dbReference type="AlphaFoldDB" id="A0A1M7Z3I0"/>
<accession>A0A1M7Z3I0</accession>
<sequence>MTLQIFLTFILVIGLIITLYKNLLKPSFAFAIAVFVFIIFQIITIDDLLIGLANKQIILIFLLMILTSGIQQNLGKGFFYSLFKKSLTPFQFRLRMMLMVSGLSSMLNNTPVVAFMIPYVKNWAEGNGYSASKFLIPLSFATILGGMITIVGTSTNLVLNGLIVQSGLDSLQYYDFLYLGLIVTVIGIIYLAIFSEKLLPNTTANKEAFLEQLNEYLVETRVKTNSPIIGKTIEEAGLRHLNDLFLVEIKRGERNIAAVSSDRLIHADDLLFFAGNTQSILDLINDDNGLEIPDSSHLLSNGFSAMTEAVIPSGSSLVGNSIKELGFRDRYKASIISVYRKGEKVKGNLGETILKEGDLLLLLCSNDFSKLNSSRDLIAISKSGEVNTELSFKNSLPSILSIVILLIGIFGLIDLFLAAFLGIIIMTLFKVINLNQLKSSIDLDLLIILVSALAVGLAIQKSGTASLLVGEISSIFNGLSEIWGIGILFLMTLGLTSLITNAAAVSIMFPVSYEMGLGYGGDLTPFFMSIAFAASADFMTPIGYQTNLMVMGPGNYKFSDYTKIGLPLTFIYSSIVITFIYLFYF</sequence>
<keyword evidence="5 7" id="KW-1133">Transmembrane helix</keyword>
<dbReference type="InterPro" id="IPR004680">
    <property type="entry name" value="Cit_transptr-like_dom"/>
</dbReference>
<dbReference type="PANTHER" id="PTHR43652">
    <property type="entry name" value="BASIC AMINO ACID ANTIPORTER YFCC-RELATED"/>
    <property type="match status" value="1"/>
</dbReference>
<protein>
    <submittedName>
        <fullName evidence="9">Di-and tricarboxylate transporter</fullName>
    </submittedName>
</protein>
<dbReference type="GO" id="GO:0006813">
    <property type="term" value="P:potassium ion transport"/>
    <property type="evidence" value="ECO:0007669"/>
    <property type="project" value="InterPro"/>
</dbReference>
<dbReference type="InterPro" id="IPR051679">
    <property type="entry name" value="DASS-Related_Transporters"/>
</dbReference>
<reference evidence="10" key="1">
    <citation type="submission" date="2016-12" db="EMBL/GenBank/DDBJ databases">
        <authorList>
            <person name="Varghese N."/>
            <person name="Submissions S."/>
        </authorList>
    </citation>
    <scope>NUCLEOTIDE SEQUENCE [LARGE SCALE GENOMIC DNA]</scope>
    <source>
        <strain evidence="10">DSM 25035</strain>
    </source>
</reference>
<keyword evidence="10" id="KW-1185">Reference proteome</keyword>
<evidence type="ECO:0000256" key="2">
    <source>
        <dbReference type="ARBA" id="ARBA00022448"/>
    </source>
</evidence>
<feature type="transmembrane region" description="Helical" evidence="7">
    <location>
        <begin position="564"/>
        <end position="584"/>
    </location>
</feature>
<dbReference type="InterPro" id="IPR006037">
    <property type="entry name" value="RCK_C"/>
</dbReference>
<proteinExistence type="predicted"/>
<dbReference type="SUPFAM" id="SSF116726">
    <property type="entry name" value="TrkA C-terminal domain-like"/>
    <property type="match status" value="2"/>
</dbReference>
<evidence type="ECO:0000256" key="7">
    <source>
        <dbReference type="SAM" id="Phobius"/>
    </source>
</evidence>
<evidence type="ECO:0000313" key="10">
    <source>
        <dbReference type="Proteomes" id="UP000184609"/>
    </source>
</evidence>
<dbReference type="GO" id="GO:0005886">
    <property type="term" value="C:plasma membrane"/>
    <property type="evidence" value="ECO:0007669"/>
    <property type="project" value="TreeGrafter"/>
</dbReference>
<name>A0A1M7Z3I0_9BACT</name>
<dbReference type="InterPro" id="IPR031312">
    <property type="entry name" value="Na/sul_symport_CS"/>
</dbReference>
<dbReference type="PROSITE" id="PS01271">
    <property type="entry name" value="NA_SULFATE"/>
    <property type="match status" value="1"/>
</dbReference>
<evidence type="ECO:0000256" key="6">
    <source>
        <dbReference type="ARBA" id="ARBA00023136"/>
    </source>
</evidence>
<dbReference type="PANTHER" id="PTHR43652:SF2">
    <property type="entry name" value="BASIC AMINO ACID ANTIPORTER YFCC-RELATED"/>
    <property type="match status" value="1"/>
</dbReference>
<dbReference type="EMBL" id="FRXN01000001">
    <property type="protein sequence ID" value="SHO59404.1"/>
    <property type="molecule type" value="Genomic_DNA"/>
</dbReference>
<evidence type="ECO:0000313" key="9">
    <source>
        <dbReference type="EMBL" id="SHO59404.1"/>
    </source>
</evidence>
<feature type="transmembrane region" description="Helical" evidence="7">
    <location>
        <begin position="482"/>
        <end position="511"/>
    </location>
</feature>
<dbReference type="Pfam" id="PF02080">
    <property type="entry name" value="TrkA_C"/>
    <property type="match status" value="2"/>
</dbReference>
<keyword evidence="2" id="KW-0813">Transport</keyword>
<feature type="domain" description="RCK C-terminal" evidence="8">
    <location>
        <begin position="294"/>
        <end position="380"/>
    </location>
</feature>
<dbReference type="GO" id="GO:0008324">
    <property type="term" value="F:monoatomic cation transmembrane transporter activity"/>
    <property type="evidence" value="ECO:0007669"/>
    <property type="project" value="InterPro"/>
</dbReference>
<evidence type="ECO:0000256" key="5">
    <source>
        <dbReference type="ARBA" id="ARBA00022989"/>
    </source>
</evidence>
<comment type="subcellular location">
    <subcellularLocation>
        <location evidence="1">Membrane</location>
        <topology evidence="1">Multi-pass membrane protein</topology>
    </subcellularLocation>
</comment>
<feature type="transmembrane region" description="Helical" evidence="7">
    <location>
        <begin position="140"/>
        <end position="164"/>
    </location>
</feature>
<evidence type="ECO:0000256" key="3">
    <source>
        <dbReference type="ARBA" id="ARBA00022692"/>
    </source>
</evidence>
<feature type="transmembrane region" description="Helical" evidence="7">
    <location>
        <begin position="6"/>
        <end position="23"/>
    </location>
</feature>
<feature type="domain" description="RCK C-terminal" evidence="8">
    <location>
        <begin position="204"/>
        <end position="289"/>
    </location>
</feature>
<evidence type="ECO:0000256" key="4">
    <source>
        <dbReference type="ARBA" id="ARBA00022737"/>
    </source>
</evidence>
<keyword evidence="6 7" id="KW-0472">Membrane</keyword>
<feature type="transmembrane region" description="Helical" evidence="7">
    <location>
        <begin position="176"/>
        <end position="194"/>
    </location>
</feature>
<feature type="transmembrane region" description="Helical" evidence="7">
    <location>
        <begin position="399"/>
        <end position="429"/>
    </location>
</feature>
<dbReference type="Gene3D" id="3.30.70.1450">
    <property type="entry name" value="Regulator of K+ conductance, C-terminal domain"/>
    <property type="match status" value="2"/>
</dbReference>
<dbReference type="STRING" id="1073327.SAMN04488108_0040"/>
<feature type="transmembrane region" description="Helical" evidence="7">
    <location>
        <begin position="96"/>
        <end position="120"/>
    </location>
</feature>
<keyword evidence="4" id="KW-0677">Repeat</keyword>
<gene>
    <name evidence="9" type="ORF">SAMN04488108_0040</name>
</gene>
<evidence type="ECO:0000259" key="8">
    <source>
        <dbReference type="PROSITE" id="PS51202"/>
    </source>
</evidence>
<feature type="transmembrane region" description="Helical" evidence="7">
    <location>
        <begin position="441"/>
        <end position="459"/>
    </location>
</feature>